<dbReference type="EMBL" id="KI392078">
    <property type="protein sequence ID" value="ERN18863.1"/>
    <property type="molecule type" value="Genomic_DNA"/>
</dbReference>
<evidence type="ECO:0000313" key="1">
    <source>
        <dbReference type="EMBL" id="ERN18863.1"/>
    </source>
</evidence>
<dbReference type="PANTHER" id="PTHR31672">
    <property type="entry name" value="BNACNNG10540D PROTEIN"/>
    <property type="match status" value="1"/>
</dbReference>
<accession>U5DEM7</accession>
<dbReference type="Gramene" id="ERN18863">
    <property type="protein sequence ID" value="ERN18863"/>
    <property type="gene ID" value="AMTR_s00067p00140140"/>
</dbReference>
<dbReference type="AlphaFoldDB" id="U5DEM7"/>
<proteinExistence type="predicted"/>
<dbReference type="InterPro" id="IPR050796">
    <property type="entry name" value="SCF_F-box_component"/>
</dbReference>
<name>U5DEM7_AMBTC</name>
<dbReference type="GO" id="GO:0031146">
    <property type="term" value="P:SCF-dependent proteasomal ubiquitin-dependent protein catabolic process"/>
    <property type="evidence" value="ECO:0000318"/>
    <property type="project" value="GO_Central"/>
</dbReference>
<dbReference type="GO" id="GO:0004842">
    <property type="term" value="F:ubiquitin-protein transferase activity"/>
    <property type="evidence" value="ECO:0000318"/>
    <property type="project" value="GO_Central"/>
</dbReference>
<evidence type="ECO:0000313" key="2">
    <source>
        <dbReference type="Proteomes" id="UP000017836"/>
    </source>
</evidence>
<sequence>MSRFRCSNGLVCCLVKSPRGKLSLNLGNPLSPRRMATPPKLNQRVATPPYLKQRKMVTLPKHYLELVSFGFHFNPIRKNFMILANFEYPRDETAFWVFDSVFGSWRLLENQPEIQYKNWKISDCVENKFYVFCPIMCYLEIFDVEREEWVGKYLPNLDKLTPIMQEWNGKLSLAHVTGDLQAHIWVLDEAKDWVEVFRQDLGEMGLKDQAIYARFLLGGTFFLSGNDKYVTIDVETGCSKVIPDHRAGLDFNFVRYQPTLCTFKKPSRRRKLKNKEKTH</sequence>
<keyword evidence="2" id="KW-1185">Reference proteome</keyword>
<evidence type="ECO:0008006" key="3">
    <source>
        <dbReference type="Google" id="ProtNLM"/>
    </source>
</evidence>
<reference evidence="2" key="1">
    <citation type="journal article" date="2013" name="Science">
        <title>The Amborella genome and the evolution of flowering plants.</title>
        <authorList>
            <consortium name="Amborella Genome Project"/>
        </authorList>
    </citation>
    <scope>NUCLEOTIDE SEQUENCE [LARGE SCALE GENOMIC DNA]</scope>
</reference>
<dbReference type="HOGENOM" id="CLU_998686_0_0_1"/>
<gene>
    <name evidence="1" type="ORF">AMTR_s00067p00140140</name>
</gene>
<protein>
    <recommendedName>
        <fullName evidence="3">F-box associated domain-containing protein</fullName>
    </recommendedName>
</protein>
<organism evidence="1 2">
    <name type="scientific">Amborella trichopoda</name>
    <dbReference type="NCBI Taxonomy" id="13333"/>
    <lineage>
        <taxon>Eukaryota</taxon>
        <taxon>Viridiplantae</taxon>
        <taxon>Streptophyta</taxon>
        <taxon>Embryophyta</taxon>
        <taxon>Tracheophyta</taxon>
        <taxon>Spermatophyta</taxon>
        <taxon>Magnoliopsida</taxon>
        <taxon>Amborellales</taxon>
        <taxon>Amborellaceae</taxon>
        <taxon>Amborella</taxon>
    </lineage>
</organism>
<dbReference type="Proteomes" id="UP000017836">
    <property type="component" value="Unassembled WGS sequence"/>
</dbReference>